<dbReference type="PIRSF" id="PIRSF006468">
    <property type="entry name" value="BCAT1"/>
    <property type="match status" value="1"/>
</dbReference>
<feature type="modified residue" description="N6-(pyridoxal phosphate)lysine" evidence="6">
    <location>
        <position position="192"/>
    </location>
</feature>
<dbReference type="InterPro" id="IPR001544">
    <property type="entry name" value="Aminotrans_IV"/>
</dbReference>
<comment type="caution">
    <text evidence="7">The sequence shown here is derived from an EMBL/GenBank/DDBJ whole genome shotgun (WGS) entry which is preliminary data.</text>
</comment>
<dbReference type="InterPro" id="IPR043132">
    <property type="entry name" value="BCAT-like_C"/>
</dbReference>
<evidence type="ECO:0000256" key="5">
    <source>
        <dbReference type="ARBA" id="ARBA00022898"/>
    </source>
</evidence>
<keyword evidence="4" id="KW-0808">Transferase</keyword>
<dbReference type="Proteomes" id="UP000469558">
    <property type="component" value="Unassembled WGS sequence"/>
</dbReference>
<evidence type="ECO:0000256" key="4">
    <source>
        <dbReference type="ARBA" id="ARBA00022679"/>
    </source>
</evidence>
<keyword evidence="8" id="KW-1185">Reference proteome</keyword>
<keyword evidence="3 7" id="KW-0032">Aminotransferase</keyword>
<dbReference type="Gene3D" id="3.30.470.10">
    <property type="match status" value="1"/>
</dbReference>
<accession>A0A8T9CHK7</accession>
<evidence type="ECO:0000313" key="7">
    <source>
        <dbReference type="EMBL" id="TVY84951.1"/>
    </source>
</evidence>
<evidence type="ECO:0000256" key="2">
    <source>
        <dbReference type="ARBA" id="ARBA00009320"/>
    </source>
</evidence>
<dbReference type="EMBL" id="QGMK01000042">
    <property type="protein sequence ID" value="TVY84951.1"/>
    <property type="molecule type" value="Genomic_DNA"/>
</dbReference>
<gene>
    <name evidence="7" type="primary">apf4_0</name>
    <name evidence="7" type="ORF">LSUE1_G002738</name>
</gene>
<dbReference type="InterPro" id="IPR043131">
    <property type="entry name" value="BCAT-like_N"/>
</dbReference>
<comment type="similarity">
    <text evidence="2">Belongs to the class-IV pyridoxal-phosphate-dependent aminotransferase family.</text>
</comment>
<evidence type="ECO:0000256" key="6">
    <source>
        <dbReference type="PIRSR" id="PIRSR006468-1"/>
    </source>
</evidence>
<reference evidence="7 8" key="1">
    <citation type="submission" date="2018-05" db="EMBL/GenBank/DDBJ databases">
        <title>Genome sequencing and assembly of the regulated plant pathogen Lachnellula willkommii and related sister species for the development of diagnostic species identification markers.</title>
        <authorList>
            <person name="Giroux E."/>
            <person name="Bilodeau G."/>
        </authorList>
    </citation>
    <scope>NUCLEOTIDE SEQUENCE [LARGE SCALE GENOMIC DNA]</scope>
    <source>
        <strain evidence="7 8">CBS 268.59</strain>
    </source>
</reference>
<evidence type="ECO:0000313" key="8">
    <source>
        <dbReference type="Proteomes" id="UP000469558"/>
    </source>
</evidence>
<dbReference type="SUPFAM" id="SSF56752">
    <property type="entry name" value="D-aminoacid aminotransferase-like PLP-dependent enzymes"/>
    <property type="match status" value="1"/>
</dbReference>
<sequence length="290" mass="32038">MFHTTWNHSLTSVIDWATFCAKQMPLNGHIQTSYNATSKEWSSPQVVAGTDITISGLSPGLNYGQQCYEGLKASRTIDGRIVIFRPEFHAARMRRSAESVVLCPPPEDLFLECIRRAVVENVEYVPPYGSGGFMYIRPVLFGASTALWGLPNESILAVFVSPTVPQVKRGGVSALVCEEFDRSAPKGMGSFKVGGNYAPVWRYVGKAAAMGYDAVLHLDSATHSFVEEFSTSAFLGYRLSEDHRHVLVVPTSDTAIDSTMSNTLTQIAEHEGWIIEKAKVRLKLFINLHF</sequence>
<organism evidence="7 8">
    <name type="scientific">Lachnellula suecica</name>
    <dbReference type="NCBI Taxonomy" id="602035"/>
    <lineage>
        <taxon>Eukaryota</taxon>
        <taxon>Fungi</taxon>
        <taxon>Dikarya</taxon>
        <taxon>Ascomycota</taxon>
        <taxon>Pezizomycotina</taxon>
        <taxon>Leotiomycetes</taxon>
        <taxon>Helotiales</taxon>
        <taxon>Lachnaceae</taxon>
        <taxon>Lachnellula</taxon>
    </lineage>
</organism>
<keyword evidence="5" id="KW-0663">Pyridoxal phosphate</keyword>
<protein>
    <submittedName>
        <fullName evidence="7">Aminotransferase apf4</fullName>
    </submittedName>
</protein>
<dbReference type="GO" id="GO:0009081">
    <property type="term" value="P:branched-chain amino acid metabolic process"/>
    <property type="evidence" value="ECO:0007669"/>
    <property type="project" value="InterPro"/>
</dbReference>
<name>A0A8T9CHK7_9HELO</name>
<evidence type="ECO:0000256" key="1">
    <source>
        <dbReference type="ARBA" id="ARBA00001933"/>
    </source>
</evidence>
<dbReference type="PANTHER" id="PTHR42825">
    <property type="entry name" value="AMINO ACID AMINOTRANSFERASE"/>
    <property type="match status" value="1"/>
</dbReference>
<evidence type="ECO:0000256" key="3">
    <source>
        <dbReference type="ARBA" id="ARBA00022576"/>
    </source>
</evidence>
<dbReference type="Gene3D" id="3.20.10.10">
    <property type="entry name" value="D-amino Acid Aminotransferase, subunit A, domain 2"/>
    <property type="match status" value="1"/>
</dbReference>
<proteinExistence type="inferred from homology"/>
<dbReference type="InterPro" id="IPR036038">
    <property type="entry name" value="Aminotransferase-like"/>
</dbReference>
<comment type="cofactor">
    <cofactor evidence="1">
        <name>pyridoxal 5'-phosphate</name>
        <dbReference type="ChEBI" id="CHEBI:597326"/>
    </cofactor>
</comment>
<dbReference type="OrthoDB" id="409992at2759"/>
<dbReference type="PANTHER" id="PTHR42825:SF2">
    <property type="entry name" value="BRANCHED-CHAIN-AMINO-ACID AMINOTRANSFERASE 3, CHLOROPLASTIC-RELATED"/>
    <property type="match status" value="1"/>
</dbReference>
<dbReference type="Pfam" id="PF01063">
    <property type="entry name" value="Aminotran_4"/>
    <property type="match status" value="1"/>
</dbReference>
<dbReference type="GO" id="GO:0004084">
    <property type="term" value="F:branched-chain-amino-acid transaminase activity"/>
    <property type="evidence" value="ECO:0007669"/>
    <property type="project" value="InterPro"/>
</dbReference>
<dbReference type="InterPro" id="IPR005786">
    <property type="entry name" value="B_amino_transII"/>
</dbReference>
<dbReference type="AlphaFoldDB" id="A0A8T9CHK7"/>